<feature type="compositionally biased region" description="Low complexity" evidence="1">
    <location>
        <begin position="473"/>
        <end position="489"/>
    </location>
</feature>
<evidence type="ECO:0000313" key="3">
    <source>
        <dbReference type="EMBL" id="OWA55070.1"/>
    </source>
</evidence>
<gene>
    <name evidence="3" type="ORF">BV898_19455</name>
</gene>
<evidence type="ECO:0000313" key="4">
    <source>
        <dbReference type="Proteomes" id="UP000192578"/>
    </source>
</evidence>
<protein>
    <submittedName>
        <fullName evidence="3">Uncharacterized protein</fullName>
    </submittedName>
</protein>
<dbReference type="AlphaFoldDB" id="A0A9X6RPL9"/>
<name>A0A9X6RPL9_HYPEX</name>
<feature type="signal peptide" evidence="2">
    <location>
        <begin position="1"/>
        <end position="24"/>
    </location>
</feature>
<proteinExistence type="predicted"/>
<dbReference type="Gene3D" id="3.80.10.10">
    <property type="entry name" value="Ribonuclease Inhibitor"/>
    <property type="match status" value="1"/>
</dbReference>
<comment type="caution">
    <text evidence="3">The sequence shown here is derived from an EMBL/GenBank/DDBJ whole genome shotgun (WGS) entry which is preliminary data.</text>
</comment>
<dbReference type="Proteomes" id="UP000192578">
    <property type="component" value="Unassembled WGS sequence"/>
</dbReference>
<evidence type="ECO:0000256" key="1">
    <source>
        <dbReference type="SAM" id="MobiDB-lite"/>
    </source>
</evidence>
<keyword evidence="2" id="KW-0732">Signal</keyword>
<organism evidence="3 4">
    <name type="scientific">Hypsibius exemplaris</name>
    <name type="common">Freshwater tardigrade</name>
    <dbReference type="NCBI Taxonomy" id="2072580"/>
    <lineage>
        <taxon>Eukaryota</taxon>
        <taxon>Metazoa</taxon>
        <taxon>Ecdysozoa</taxon>
        <taxon>Tardigrada</taxon>
        <taxon>Eutardigrada</taxon>
        <taxon>Parachela</taxon>
        <taxon>Hypsibioidea</taxon>
        <taxon>Hypsibiidae</taxon>
        <taxon>Hypsibius</taxon>
    </lineage>
</organism>
<evidence type="ECO:0000256" key="2">
    <source>
        <dbReference type="SAM" id="SignalP"/>
    </source>
</evidence>
<feature type="chain" id="PRO_5040721221" evidence="2">
    <location>
        <begin position="25"/>
        <end position="517"/>
    </location>
</feature>
<dbReference type="SUPFAM" id="SSF52047">
    <property type="entry name" value="RNI-like"/>
    <property type="match status" value="1"/>
</dbReference>
<feature type="region of interest" description="Disordered" evidence="1">
    <location>
        <begin position="469"/>
        <end position="494"/>
    </location>
</feature>
<accession>A0A9X6RPL9</accession>
<reference evidence="4" key="1">
    <citation type="submission" date="2017-01" db="EMBL/GenBank/DDBJ databases">
        <title>Comparative genomics of anhydrobiosis in the tardigrade Hypsibius dujardini.</title>
        <authorList>
            <person name="Yoshida Y."/>
            <person name="Koutsovoulos G."/>
            <person name="Laetsch D."/>
            <person name="Stevens L."/>
            <person name="Kumar S."/>
            <person name="Horikawa D."/>
            <person name="Ishino K."/>
            <person name="Komine S."/>
            <person name="Tomita M."/>
            <person name="Blaxter M."/>
            <person name="Arakawa K."/>
        </authorList>
    </citation>
    <scope>NUCLEOTIDE SEQUENCE [LARGE SCALE GENOMIC DNA]</scope>
    <source>
        <strain evidence="4">Z151</strain>
    </source>
</reference>
<sequence>MADHFVLLNLVLFCLVCATGSVRSQTVQINQLCHYRSNPNLVHCIGGEWPEYPISFLSNIVSIRFWDIIFRSDGAGNIQPLPATLTFLRQLDFNTNLTFVNQAGAFLPTFPLQKLTENVNRSNIATLSFSGVRLLRINKQFLAGFTGLEVLTLTRCHIRDIMTDAFESFRTLTTKTVNGAVEARSVFRRLTLNENIELKLFSWEVLTYVSSSLEVVRLSKNPDLTEITFTPIESGNVTYPPMNKLNYVSITDNPYLSVLPEGALTRGNGTGIVGAGNGTSYIEFAGNGNQCDGCALKSLIAWATELSDATATRPRELRADCRVDCKNTLSGIVPPQAGWPIEAENSTFWAEFQAQQPATCNASVTRPCAAEYNPLVTIARTTRRPSTPFVPIYGGPKPSVPSSIEELAILQFGKPAAPIPHQGGMKNTFRNLRSGAKDYLSDVDWSVEKILDRLKNLLLRDVVPDNAWPSGSLTRDAATQTQTTTGDLGAVKPGDILSSEESNYEVVQLERQTKWYR</sequence>
<dbReference type="EMBL" id="MTYJ01000525">
    <property type="protein sequence ID" value="OWA55070.1"/>
    <property type="molecule type" value="Genomic_DNA"/>
</dbReference>
<dbReference type="InterPro" id="IPR032675">
    <property type="entry name" value="LRR_dom_sf"/>
</dbReference>
<keyword evidence="4" id="KW-1185">Reference proteome</keyword>